<dbReference type="SUPFAM" id="SSF58022">
    <property type="entry name" value="XRCC4, C-terminal oligomerization domain"/>
    <property type="match status" value="1"/>
</dbReference>
<dbReference type="Proteomes" id="UP000242180">
    <property type="component" value="Unassembled WGS sequence"/>
</dbReference>
<dbReference type="OMA" id="FVMIDKF"/>
<evidence type="ECO:0000256" key="1">
    <source>
        <dbReference type="SAM" id="MobiDB-lite"/>
    </source>
</evidence>
<dbReference type="AlphaFoldDB" id="A0A1X2HLJ9"/>
<dbReference type="OrthoDB" id="8064436at2759"/>
<dbReference type="InParanoid" id="A0A1X2HLJ9"/>
<gene>
    <name evidence="2" type="ORF">BCR43DRAFT_133840</name>
</gene>
<dbReference type="Gene3D" id="1.20.5.370">
    <property type="match status" value="1"/>
</dbReference>
<accession>A0A1X2HLJ9</accession>
<feature type="compositionally biased region" description="Basic residues" evidence="1">
    <location>
        <begin position="287"/>
        <end position="303"/>
    </location>
</feature>
<evidence type="ECO:0000313" key="2">
    <source>
        <dbReference type="EMBL" id="ORZ00231.1"/>
    </source>
</evidence>
<proteinExistence type="predicted"/>
<dbReference type="InterPro" id="IPR014751">
    <property type="entry name" value="XRCC4-like_C"/>
</dbReference>
<dbReference type="STRING" id="13706.A0A1X2HLJ9"/>
<comment type="caution">
    <text evidence="2">The sequence shown here is derived from an EMBL/GenBank/DDBJ whole genome shotgun (WGS) entry which is preliminary data.</text>
</comment>
<name>A0A1X2HLJ9_SYNRA</name>
<sequence>MQLVHPTKKKLGTCPALFSRFFLISLHISAYEKMHFFSNNIKDAPDTFFHCEWLNDLRLNEAQPNDLDIFKFVLTDLRDYWPGTVKRKELESFKKTGGSMEKMSTVVKAACQGAATFDNEALQWKVDHKKDSCKITLITLGDLEFELGHFTLSKAPASQRHTHHLEWMQTAVTLSSRARVSPAFINKRLTLITGVSQETDEILTERTRDLEAINAKLQSTIQSLTDSKVESELNIFMEFKEILNAKKQKIHWLETKLKEMLEQQLGVASMTDHAPEPASEPANTTTTKKRKQSTPKAPAQKKR</sequence>
<organism evidence="2 3">
    <name type="scientific">Syncephalastrum racemosum</name>
    <name type="common">Filamentous fungus</name>
    <dbReference type="NCBI Taxonomy" id="13706"/>
    <lineage>
        <taxon>Eukaryota</taxon>
        <taxon>Fungi</taxon>
        <taxon>Fungi incertae sedis</taxon>
        <taxon>Mucoromycota</taxon>
        <taxon>Mucoromycotina</taxon>
        <taxon>Mucoromycetes</taxon>
        <taxon>Mucorales</taxon>
        <taxon>Syncephalastraceae</taxon>
        <taxon>Syncephalastrum</taxon>
    </lineage>
</organism>
<dbReference type="EMBL" id="MCGN01000002">
    <property type="protein sequence ID" value="ORZ00231.1"/>
    <property type="molecule type" value="Genomic_DNA"/>
</dbReference>
<reference evidence="2 3" key="1">
    <citation type="submission" date="2016-07" db="EMBL/GenBank/DDBJ databases">
        <title>Pervasive Adenine N6-methylation of Active Genes in Fungi.</title>
        <authorList>
            <consortium name="DOE Joint Genome Institute"/>
            <person name="Mondo S.J."/>
            <person name="Dannebaum R.O."/>
            <person name="Kuo R.C."/>
            <person name="Labutti K."/>
            <person name="Haridas S."/>
            <person name="Kuo A."/>
            <person name="Salamov A."/>
            <person name="Ahrendt S.R."/>
            <person name="Lipzen A."/>
            <person name="Sullivan W."/>
            <person name="Andreopoulos W.B."/>
            <person name="Clum A."/>
            <person name="Lindquist E."/>
            <person name="Daum C."/>
            <person name="Ramamoorthy G.K."/>
            <person name="Gryganskyi A."/>
            <person name="Culley D."/>
            <person name="Magnuson J.K."/>
            <person name="James T.Y."/>
            <person name="O'Malley M.A."/>
            <person name="Stajich J.E."/>
            <person name="Spatafora J.W."/>
            <person name="Visel A."/>
            <person name="Grigoriev I.V."/>
        </authorList>
    </citation>
    <scope>NUCLEOTIDE SEQUENCE [LARGE SCALE GENOMIC DNA]</scope>
    <source>
        <strain evidence="2 3">NRRL 2496</strain>
    </source>
</reference>
<evidence type="ECO:0000313" key="3">
    <source>
        <dbReference type="Proteomes" id="UP000242180"/>
    </source>
</evidence>
<protein>
    <submittedName>
        <fullName evidence="2">Uncharacterized protein</fullName>
    </submittedName>
</protein>
<keyword evidence="3" id="KW-1185">Reference proteome</keyword>
<feature type="region of interest" description="Disordered" evidence="1">
    <location>
        <begin position="266"/>
        <end position="303"/>
    </location>
</feature>